<accession>A0A9N9EF73</accession>
<feature type="compositionally biased region" description="Basic and acidic residues" evidence="2">
    <location>
        <begin position="426"/>
        <end position="435"/>
    </location>
</feature>
<reference evidence="3" key="1">
    <citation type="submission" date="2021-06" db="EMBL/GenBank/DDBJ databases">
        <authorList>
            <person name="Kallberg Y."/>
            <person name="Tangrot J."/>
            <person name="Rosling A."/>
        </authorList>
    </citation>
    <scope>NUCLEOTIDE SEQUENCE</scope>
    <source>
        <strain evidence="3">IN212</strain>
    </source>
</reference>
<feature type="region of interest" description="Disordered" evidence="2">
    <location>
        <begin position="420"/>
        <end position="479"/>
    </location>
</feature>
<evidence type="ECO:0000256" key="2">
    <source>
        <dbReference type="SAM" id="MobiDB-lite"/>
    </source>
</evidence>
<organism evidence="3 4">
    <name type="scientific">Racocetra fulgida</name>
    <dbReference type="NCBI Taxonomy" id="60492"/>
    <lineage>
        <taxon>Eukaryota</taxon>
        <taxon>Fungi</taxon>
        <taxon>Fungi incertae sedis</taxon>
        <taxon>Mucoromycota</taxon>
        <taxon>Glomeromycotina</taxon>
        <taxon>Glomeromycetes</taxon>
        <taxon>Diversisporales</taxon>
        <taxon>Gigasporaceae</taxon>
        <taxon>Racocetra</taxon>
    </lineage>
</organism>
<feature type="compositionally biased region" description="Polar residues" evidence="2">
    <location>
        <begin position="436"/>
        <end position="464"/>
    </location>
</feature>
<feature type="coiled-coil region" evidence="1">
    <location>
        <begin position="48"/>
        <end position="75"/>
    </location>
</feature>
<proteinExistence type="predicted"/>
<comment type="caution">
    <text evidence="3">The sequence shown here is derived from an EMBL/GenBank/DDBJ whole genome shotgun (WGS) entry which is preliminary data.</text>
</comment>
<dbReference type="EMBL" id="CAJVPZ010016221">
    <property type="protein sequence ID" value="CAG8671594.1"/>
    <property type="molecule type" value="Genomic_DNA"/>
</dbReference>
<dbReference type="AlphaFoldDB" id="A0A9N9EF73"/>
<gene>
    <name evidence="3" type="ORF">RFULGI_LOCUS9252</name>
</gene>
<evidence type="ECO:0000256" key="1">
    <source>
        <dbReference type="SAM" id="Coils"/>
    </source>
</evidence>
<name>A0A9N9EF73_9GLOM</name>
<dbReference type="OrthoDB" id="2409968at2759"/>
<sequence length="479" mass="53844">VIVATTPVTSRWPDLDKTWCDRFLAETRKLGEDLKEKRRDISERKVEKERILHDLSKINNEIKMKEDELTRILNKHPKDSSNLGDDLIAQSSSAIDENSTAMQSFFAIDYANNGTGSNDDNINNAKEIRPKGAILNDHQSSVNITSTEMINSSHSNEPNNASVSDISVNASVQICRLTPNSDDTPGQIENSANIYQDMVSQCPTSHNHPEINHDNTPTKGESSTTSLPQDIIDDDSAETLDFVEMKHKERVSEEIMERIREKKLREQNLSSDNNSPEPSNLSYKDQNLKSSTISQSISSHSVTTSGDSSDLLEQLPIKQKNKTPEIDIKPLIQELNIKPLKEDTIKIVNVDASEKRSSISSHCVTAFGKNSTDNQSPTIKLVYLFERICFAEFNTMRAKQDEIASWYSYRKFFEKRHKKCDTTPPLREKNSHTHMTEPSNSTKPQISNSSDSEAEVSMSNTPDSPISRKLDINVTSSTK</sequence>
<feature type="region of interest" description="Disordered" evidence="2">
    <location>
        <begin position="263"/>
        <end position="286"/>
    </location>
</feature>
<keyword evidence="1" id="KW-0175">Coiled coil</keyword>
<evidence type="ECO:0000313" key="3">
    <source>
        <dbReference type="EMBL" id="CAG8671594.1"/>
    </source>
</evidence>
<keyword evidence="4" id="KW-1185">Reference proteome</keyword>
<protein>
    <submittedName>
        <fullName evidence="3">19456_t:CDS:1</fullName>
    </submittedName>
</protein>
<feature type="non-terminal residue" evidence="3">
    <location>
        <position position="1"/>
    </location>
</feature>
<feature type="compositionally biased region" description="Polar residues" evidence="2">
    <location>
        <begin position="214"/>
        <end position="228"/>
    </location>
</feature>
<feature type="non-terminal residue" evidence="3">
    <location>
        <position position="479"/>
    </location>
</feature>
<feature type="region of interest" description="Disordered" evidence="2">
    <location>
        <begin position="201"/>
        <end position="233"/>
    </location>
</feature>
<feature type="compositionally biased region" description="Polar residues" evidence="2">
    <location>
        <begin position="267"/>
        <end position="286"/>
    </location>
</feature>
<evidence type="ECO:0000313" key="4">
    <source>
        <dbReference type="Proteomes" id="UP000789396"/>
    </source>
</evidence>
<dbReference type="Proteomes" id="UP000789396">
    <property type="component" value="Unassembled WGS sequence"/>
</dbReference>